<proteinExistence type="predicted"/>
<dbReference type="PANTHER" id="PTHR10974:SF75">
    <property type="entry name" value="SULFATASE DOMAIN-CONTAINING PROTEIN"/>
    <property type="match status" value="1"/>
</dbReference>
<accession>A0A914DX89</accession>
<dbReference type="PANTHER" id="PTHR10974">
    <property type="entry name" value="FI08016P-RELATED"/>
    <property type="match status" value="1"/>
</dbReference>
<dbReference type="WBParaSite" id="ACRNAN_scaffold4148.g10406.t1">
    <property type="protein sequence ID" value="ACRNAN_scaffold4148.g10406.t1"/>
    <property type="gene ID" value="ACRNAN_scaffold4148.g10406"/>
</dbReference>
<sequence length="113" mass="13377">MEFAKNNFTKHLPDVHILIFDSTSLSSMYRTMPKTVDYIREKYVATPFKYLNKVGINSRPNGYAFLLGRFLRHPLEYCIDSVDNDTFIGFEFRDLGYKTLMSEDWALEKMKWS</sequence>
<name>A0A914DX89_9BILA</name>
<dbReference type="AlphaFoldDB" id="A0A914DX89"/>
<evidence type="ECO:0000313" key="2">
    <source>
        <dbReference type="WBParaSite" id="ACRNAN_scaffold4148.g10406.t1"/>
    </source>
</evidence>
<dbReference type="InterPro" id="IPR004245">
    <property type="entry name" value="DUF229"/>
</dbReference>
<protein>
    <submittedName>
        <fullName evidence="2">Hexosyltransferase</fullName>
    </submittedName>
</protein>
<dbReference type="Pfam" id="PF02995">
    <property type="entry name" value="DUF229"/>
    <property type="match status" value="1"/>
</dbReference>
<dbReference type="GO" id="GO:0005615">
    <property type="term" value="C:extracellular space"/>
    <property type="evidence" value="ECO:0007669"/>
    <property type="project" value="TreeGrafter"/>
</dbReference>
<organism evidence="1 2">
    <name type="scientific">Acrobeloides nanus</name>
    <dbReference type="NCBI Taxonomy" id="290746"/>
    <lineage>
        <taxon>Eukaryota</taxon>
        <taxon>Metazoa</taxon>
        <taxon>Ecdysozoa</taxon>
        <taxon>Nematoda</taxon>
        <taxon>Chromadorea</taxon>
        <taxon>Rhabditida</taxon>
        <taxon>Tylenchina</taxon>
        <taxon>Cephalobomorpha</taxon>
        <taxon>Cephaloboidea</taxon>
        <taxon>Cephalobidae</taxon>
        <taxon>Acrobeloides</taxon>
    </lineage>
</organism>
<evidence type="ECO:0000313" key="1">
    <source>
        <dbReference type="Proteomes" id="UP000887540"/>
    </source>
</evidence>
<keyword evidence="1" id="KW-1185">Reference proteome</keyword>
<dbReference type="Proteomes" id="UP000887540">
    <property type="component" value="Unplaced"/>
</dbReference>
<reference evidence="2" key="1">
    <citation type="submission" date="2022-11" db="UniProtKB">
        <authorList>
            <consortium name="WormBaseParasite"/>
        </authorList>
    </citation>
    <scope>IDENTIFICATION</scope>
</reference>